<accession>A0A7J9MKG8</accession>
<evidence type="ECO:0000313" key="2">
    <source>
        <dbReference type="Proteomes" id="UP000593576"/>
    </source>
</evidence>
<dbReference type="Proteomes" id="UP000593576">
    <property type="component" value="Unassembled WGS sequence"/>
</dbReference>
<organism evidence="1 2">
    <name type="scientific">Gossypium schwendimanii</name>
    <name type="common">Cotton</name>
    <dbReference type="NCBI Taxonomy" id="34291"/>
    <lineage>
        <taxon>Eukaryota</taxon>
        <taxon>Viridiplantae</taxon>
        <taxon>Streptophyta</taxon>
        <taxon>Embryophyta</taxon>
        <taxon>Tracheophyta</taxon>
        <taxon>Spermatophyta</taxon>
        <taxon>Magnoliopsida</taxon>
        <taxon>eudicotyledons</taxon>
        <taxon>Gunneridae</taxon>
        <taxon>Pentapetalae</taxon>
        <taxon>rosids</taxon>
        <taxon>malvids</taxon>
        <taxon>Malvales</taxon>
        <taxon>Malvaceae</taxon>
        <taxon>Malvoideae</taxon>
        <taxon>Gossypium</taxon>
    </lineage>
</organism>
<name>A0A7J9MKG8_GOSSC</name>
<dbReference type="EMBL" id="JABFAF010000011">
    <property type="protein sequence ID" value="MBA0871471.1"/>
    <property type="molecule type" value="Genomic_DNA"/>
</dbReference>
<protein>
    <submittedName>
        <fullName evidence="1">Uncharacterized protein</fullName>
    </submittedName>
</protein>
<keyword evidence="2" id="KW-1185">Reference proteome</keyword>
<evidence type="ECO:0000313" key="1">
    <source>
        <dbReference type="EMBL" id="MBA0871471.1"/>
    </source>
</evidence>
<dbReference type="OrthoDB" id="997517at2759"/>
<reference evidence="1 2" key="1">
    <citation type="journal article" date="2019" name="Genome Biol. Evol.">
        <title>Insights into the evolution of the New World diploid cottons (Gossypium, subgenus Houzingenia) based on genome sequencing.</title>
        <authorList>
            <person name="Grover C.E."/>
            <person name="Arick M.A. 2nd"/>
            <person name="Thrash A."/>
            <person name="Conover J.L."/>
            <person name="Sanders W.S."/>
            <person name="Peterson D.G."/>
            <person name="Frelichowski J.E."/>
            <person name="Scheffler J.A."/>
            <person name="Scheffler B.E."/>
            <person name="Wendel J.F."/>
        </authorList>
    </citation>
    <scope>NUCLEOTIDE SEQUENCE [LARGE SCALE GENOMIC DNA]</scope>
    <source>
        <strain evidence="1">1</strain>
        <tissue evidence="1">Leaf</tissue>
    </source>
</reference>
<proteinExistence type="predicted"/>
<dbReference type="AlphaFoldDB" id="A0A7J9MKG8"/>
<comment type="caution">
    <text evidence="1">The sequence shown here is derived from an EMBL/GenBank/DDBJ whole genome shotgun (WGS) entry which is preliminary data.</text>
</comment>
<gene>
    <name evidence="1" type="ORF">Goshw_026241</name>
</gene>
<sequence length="28" mass="3165">MSVSITNVFQIEAKAVFEGLRLAWNKIV</sequence>